<evidence type="ECO:0000256" key="1">
    <source>
        <dbReference type="ARBA" id="ARBA00001113"/>
    </source>
</evidence>
<dbReference type="InterPro" id="IPR036662">
    <property type="entry name" value="PTS_EIIA_man-typ_sf"/>
</dbReference>
<accession>A0A9E8LWP8</accession>
<dbReference type="EMBL" id="CP106878">
    <property type="protein sequence ID" value="WAA10956.1"/>
    <property type="molecule type" value="Genomic_DNA"/>
</dbReference>
<dbReference type="InterPro" id="IPR039643">
    <property type="entry name" value="DhaM"/>
</dbReference>
<protein>
    <recommendedName>
        <fullName evidence="3">phosphoenolpyruvate--glycerone phosphotransferase</fullName>
        <ecNumber evidence="3">2.7.1.121</ecNumber>
    </recommendedName>
</protein>
<evidence type="ECO:0000256" key="2">
    <source>
        <dbReference type="ARBA" id="ARBA00002788"/>
    </source>
</evidence>
<evidence type="ECO:0000313" key="7">
    <source>
        <dbReference type="EMBL" id="WAA10956.1"/>
    </source>
</evidence>
<dbReference type="EC" id="2.7.1.121" evidence="3"/>
<keyword evidence="4 7" id="KW-0808">Transferase</keyword>
<dbReference type="GO" id="GO:0016020">
    <property type="term" value="C:membrane"/>
    <property type="evidence" value="ECO:0007669"/>
    <property type="project" value="InterPro"/>
</dbReference>
<dbReference type="RefSeq" id="WP_275418769.1">
    <property type="nucleotide sequence ID" value="NZ_CP106878.1"/>
</dbReference>
<evidence type="ECO:0000256" key="5">
    <source>
        <dbReference type="ARBA" id="ARBA00046577"/>
    </source>
</evidence>
<dbReference type="Gene3D" id="3.40.50.510">
    <property type="entry name" value="Phosphotransferase system, mannose-type IIA component"/>
    <property type="match status" value="1"/>
</dbReference>
<dbReference type="SUPFAM" id="SSF53062">
    <property type="entry name" value="PTS system fructose IIA component-like"/>
    <property type="match status" value="1"/>
</dbReference>
<feature type="domain" description="PTS EIIA type-4" evidence="6">
    <location>
        <begin position="3"/>
        <end position="130"/>
    </location>
</feature>
<evidence type="ECO:0000313" key="8">
    <source>
        <dbReference type="Proteomes" id="UP001164718"/>
    </source>
</evidence>
<organism evidence="7 8">
    <name type="scientific">Fervidibacillus albus</name>
    <dbReference type="NCBI Taxonomy" id="2980026"/>
    <lineage>
        <taxon>Bacteria</taxon>
        <taxon>Bacillati</taxon>
        <taxon>Bacillota</taxon>
        <taxon>Bacilli</taxon>
        <taxon>Bacillales</taxon>
        <taxon>Bacillaceae</taxon>
        <taxon>Fervidibacillus</taxon>
    </lineage>
</organism>
<dbReference type="Proteomes" id="UP001164718">
    <property type="component" value="Chromosome"/>
</dbReference>
<dbReference type="AlphaFoldDB" id="A0A9E8LWP8"/>
<sequence>MDKVSIVLVSHSYDIVKGLKSLLNQVQPDVSIAIAGGDGGGIGTSAPAILEAIESVYTEKGVVVLFDLGSALLNTEMAMEMLGEERRIKIADAPLIEGAYAGVVEAGFGHSLEEVVYACEHAKDVQKINR</sequence>
<gene>
    <name evidence="7" type="primary">dhaM</name>
    <name evidence="7" type="ORF">OE104_06485</name>
</gene>
<proteinExistence type="predicted"/>
<comment type="subunit">
    <text evidence="5">Homodimer. The dihydroxyacetone kinase complex is composed of a homodimer of DhaM, a homodimer of DhaK and the subunit DhaL.</text>
</comment>
<dbReference type="NCBIfam" id="TIGR02364">
    <property type="entry name" value="dha_pts"/>
    <property type="match status" value="1"/>
</dbReference>
<keyword evidence="7" id="KW-0418">Kinase</keyword>
<dbReference type="InterPro" id="IPR012844">
    <property type="entry name" value="DhaM_N"/>
</dbReference>
<name>A0A9E8LWP8_9BACI</name>
<dbReference type="PROSITE" id="PS51096">
    <property type="entry name" value="PTS_EIIA_TYPE_4"/>
    <property type="match status" value="1"/>
</dbReference>
<evidence type="ECO:0000256" key="4">
    <source>
        <dbReference type="ARBA" id="ARBA00022679"/>
    </source>
</evidence>
<dbReference type="InterPro" id="IPR004701">
    <property type="entry name" value="PTS_EIIA_man-typ"/>
</dbReference>
<dbReference type="Pfam" id="PF03610">
    <property type="entry name" value="EIIA-man"/>
    <property type="match status" value="1"/>
</dbReference>
<comment type="function">
    <text evidence="2">Component of the dihydroxyacetone kinase complex, which is responsible for the phosphoenolpyruvate (PEP)-dependent phosphorylation of dihydroxyacetone. DhaM serves as the phosphoryl donor. Is phosphorylated by phosphoenolpyruvate in an EI- and HPr-dependent reaction, and a phosphorelay system on histidine residues finally leads to phosphoryl transfer to DhaL and dihydroxyacetone.</text>
</comment>
<dbReference type="KEGG" id="faf:OE104_06485"/>
<evidence type="ECO:0000256" key="3">
    <source>
        <dbReference type="ARBA" id="ARBA00012095"/>
    </source>
</evidence>
<dbReference type="PANTHER" id="PTHR38594:SF1">
    <property type="entry name" value="PEP-DEPENDENT DIHYDROXYACETONE KINASE, PHOSPHORYL DONOR SUBUNIT DHAM"/>
    <property type="match status" value="1"/>
</dbReference>
<evidence type="ECO:0000259" key="6">
    <source>
        <dbReference type="PROSITE" id="PS51096"/>
    </source>
</evidence>
<comment type="catalytic activity">
    <reaction evidence="1">
        <text>dihydroxyacetone + phosphoenolpyruvate = dihydroxyacetone phosphate + pyruvate</text>
        <dbReference type="Rhea" id="RHEA:18381"/>
        <dbReference type="ChEBI" id="CHEBI:15361"/>
        <dbReference type="ChEBI" id="CHEBI:16016"/>
        <dbReference type="ChEBI" id="CHEBI:57642"/>
        <dbReference type="ChEBI" id="CHEBI:58702"/>
        <dbReference type="EC" id="2.7.1.121"/>
    </reaction>
</comment>
<dbReference type="GO" id="GO:0019563">
    <property type="term" value="P:glycerol catabolic process"/>
    <property type="evidence" value="ECO:0007669"/>
    <property type="project" value="InterPro"/>
</dbReference>
<reference evidence="7" key="1">
    <citation type="submission" date="2022-09" db="EMBL/GenBank/DDBJ databases">
        <title>Complete Genomes of Fervidibacillus albus and Fervidibacillus halotolerans isolated from tidal flat sediments.</title>
        <authorList>
            <person name="Kwon K.K."/>
            <person name="Yang S.-H."/>
            <person name="Park M.J."/>
            <person name="Oh H.-M."/>
        </authorList>
    </citation>
    <scope>NUCLEOTIDE SEQUENCE</scope>
    <source>
        <strain evidence="7">MEBiC13591</strain>
    </source>
</reference>
<dbReference type="PANTHER" id="PTHR38594">
    <property type="entry name" value="PEP-DEPENDENT DIHYDROXYACETONE KINASE, PHOSPHORYL DONOR SUBUNIT DHAM"/>
    <property type="match status" value="1"/>
</dbReference>
<keyword evidence="8" id="KW-1185">Reference proteome</keyword>
<dbReference type="GO" id="GO:0009401">
    <property type="term" value="P:phosphoenolpyruvate-dependent sugar phosphotransferase system"/>
    <property type="evidence" value="ECO:0007669"/>
    <property type="project" value="InterPro"/>
</dbReference>
<dbReference type="GO" id="GO:0047324">
    <property type="term" value="F:phosphoenolpyruvate-glycerone phosphotransferase activity"/>
    <property type="evidence" value="ECO:0007669"/>
    <property type="project" value="UniProtKB-EC"/>
</dbReference>